<dbReference type="SUPFAM" id="SSF51998">
    <property type="entry name" value="PFL-like glycyl radical enzymes"/>
    <property type="match status" value="1"/>
</dbReference>
<organism evidence="4 5">
    <name type="scientific">Lachnospira hominis</name>
    <name type="common">ex Liu et al. 2021</name>
    <dbReference type="NCBI Taxonomy" id="2763051"/>
    <lineage>
        <taxon>Bacteria</taxon>
        <taxon>Bacillati</taxon>
        <taxon>Bacillota</taxon>
        <taxon>Clostridia</taxon>
        <taxon>Lachnospirales</taxon>
        <taxon>Lachnospiraceae</taxon>
        <taxon>Lachnospira</taxon>
    </lineage>
</organism>
<dbReference type="InterPro" id="IPR051215">
    <property type="entry name" value="GRE"/>
</dbReference>
<evidence type="ECO:0000256" key="2">
    <source>
        <dbReference type="PROSITE-ProRule" id="PRU00493"/>
    </source>
</evidence>
<dbReference type="PANTHER" id="PTHR43641">
    <property type="entry name" value="FORMATE ACETYLTRANSFERASE 3-RELATED"/>
    <property type="match status" value="1"/>
</dbReference>
<keyword evidence="5" id="KW-1185">Reference proteome</keyword>
<dbReference type="PANTHER" id="PTHR43641:SF2">
    <property type="entry name" value="DEHYDRATASE YBIW-RELATED"/>
    <property type="match status" value="1"/>
</dbReference>
<dbReference type="EMBL" id="JACOPD010000009">
    <property type="protein sequence ID" value="MBC5681606.1"/>
    <property type="molecule type" value="Genomic_DNA"/>
</dbReference>
<feature type="modified residue" description="Glycine radical" evidence="2">
    <location>
        <position position="28"/>
    </location>
</feature>
<dbReference type="RefSeq" id="WP_186837331.1">
    <property type="nucleotide sequence ID" value="NZ_JACOPD010000009.1"/>
</dbReference>
<dbReference type="Gene3D" id="3.20.70.20">
    <property type="match status" value="1"/>
</dbReference>
<comment type="caution">
    <text evidence="4">The sequence shown here is derived from an EMBL/GenBank/DDBJ whole genome shotgun (WGS) entry which is preliminary data.</text>
</comment>
<accession>A0ABR7G4B8</accession>
<proteinExistence type="predicted"/>
<evidence type="ECO:0000256" key="1">
    <source>
        <dbReference type="ARBA" id="ARBA00022818"/>
    </source>
</evidence>
<evidence type="ECO:0000313" key="5">
    <source>
        <dbReference type="Proteomes" id="UP000628463"/>
    </source>
</evidence>
<dbReference type="InterPro" id="IPR019777">
    <property type="entry name" value="Form_AcTrfase_GR_CS"/>
</dbReference>
<dbReference type="PROSITE" id="PS00850">
    <property type="entry name" value="GLY_RADICAL_1"/>
    <property type="match status" value="1"/>
</dbReference>
<keyword evidence="1 2" id="KW-0556">Organic radical</keyword>
<name>A0ABR7G4B8_9FIRM</name>
<evidence type="ECO:0000313" key="4">
    <source>
        <dbReference type="EMBL" id="MBC5681606.1"/>
    </source>
</evidence>
<sequence>MNVVDSEILKKAQIEPDKYKNLVVRVSGYSAYFVNLDKELQNEIIMRTEKNKNSV</sequence>
<dbReference type="Proteomes" id="UP000628463">
    <property type="component" value="Unassembled WGS sequence"/>
</dbReference>
<dbReference type="PROSITE" id="PS51149">
    <property type="entry name" value="GLY_RADICAL_2"/>
    <property type="match status" value="1"/>
</dbReference>
<dbReference type="Pfam" id="PF01228">
    <property type="entry name" value="Gly_radical"/>
    <property type="match status" value="1"/>
</dbReference>
<dbReference type="InterPro" id="IPR001150">
    <property type="entry name" value="Gly_radical"/>
</dbReference>
<reference evidence="4 5" key="1">
    <citation type="submission" date="2020-08" db="EMBL/GenBank/DDBJ databases">
        <title>Genome public.</title>
        <authorList>
            <person name="Liu C."/>
            <person name="Sun Q."/>
        </authorList>
    </citation>
    <scope>NUCLEOTIDE SEQUENCE [LARGE SCALE GENOMIC DNA]</scope>
    <source>
        <strain evidence="4 5">NSJ-43</strain>
    </source>
</reference>
<feature type="domain" description="Glycine radical" evidence="3">
    <location>
        <begin position="1"/>
        <end position="53"/>
    </location>
</feature>
<protein>
    <recommendedName>
        <fullName evidence="3">Glycine radical domain-containing protein</fullName>
    </recommendedName>
</protein>
<evidence type="ECO:0000259" key="3">
    <source>
        <dbReference type="PROSITE" id="PS51149"/>
    </source>
</evidence>
<gene>
    <name evidence="4" type="ORF">H8S01_11650</name>
</gene>